<accession>A0A6A5U238</accession>
<comment type="similarity">
    <text evidence="1">Belongs to the Mediator complex subunit 8 family.</text>
</comment>
<feature type="compositionally biased region" description="Acidic residues" evidence="2">
    <location>
        <begin position="206"/>
        <end position="220"/>
    </location>
</feature>
<dbReference type="Proteomes" id="UP000800035">
    <property type="component" value="Unassembled WGS sequence"/>
</dbReference>
<evidence type="ECO:0000256" key="1">
    <source>
        <dbReference type="RuleBase" id="RU364144"/>
    </source>
</evidence>
<keyword evidence="1" id="KW-0804">Transcription</keyword>
<keyword evidence="4" id="KW-1185">Reference proteome</keyword>
<protein>
    <recommendedName>
        <fullName evidence="1">Mediator of RNA polymerase II transcription subunit 8</fullName>
    </recommendedName>
    <alternativeName>
        <fullName evidence="1">Mediator complex subunit 8</fullName>
    </alternativeName>
</protein>
<feature type="compositionally biased region" description="Acidic residues" evidence="2">
    <location>
        <begin position="150"/>
        <end position="160"/>
    </location>
</feature>
<dbReference type="GO" id="GO:0003712">
    <property type="term" value="F:transcription coregulator activity"/>
    <property type="evidence" value="ECO:0007669"/>
    <property type="project" value="InterPro"/>
</dbReference>
<dbReference type="GO" id="GO:0006357">
    <property type="term" value="P:regulation of transcription by RNA polymerase II"/>
    <property type="evidence" value="ECO:0007669"/>
    <property type="project" value="InterPro"/>
</dbReference>
<comment type="function">
    <text evidence="1">Component of the Mediator complex, a coactivator involved in the regulated transcription of nearly all RNA polymerase II-dependent genes. Mediator functions as a bridge to convey information from gene-specific regulatory proteins to the basal RNA polymerase II transcription machinery. Mediator is recruited to promoters by direct interactions with regulatory proteins and serves as a scaffold for the assembly of a functional preinitiation complex with RNA polymerase II and the general transcription factors.</text>
</comment>
<evidence type="ECO:0000256" key="2">
    <source>
        <dbReference type="SAM" id="MobiDB-lite"/>
    </source>
</evidence>
<evidence type="ECO:0000313" key="4">
    <source>
        <dbReference type="Proteomes" id="UP000800035"/>
    </source>
</evidence>
<sequence>MNQPQNQVSAMAGQLGPVEISALNALRSKLLPLVYQLSNMQNEMANPVKPPDWPSIQRSTASVNTLITSIQTLLTDDPETTKIFASLHPYPISPYPTSDPLLSNIATTHLRKTLEVHDQDWVTDRLAKASEFAHVPEDWGIEPRKPKEEKEDDVSDDREDDMSRKVKRVKGALNEDQIAELWGQGADIVEEEMEHVGAQTGSGSGSEEEEEEDEDEEMEGTDVKGDTSVAKAKSVVAQPLMPLEVLHKFMMVGAVVEVPRFQPPA</sequence>
<feature type="region of interest" description="Disordered" evidence="2">
    <location>
        <begin position="189"/>
        <end position="229"/>
    </location>
</feature>
<organism evidence="3 4">
    <name type="scientific">Byssothecium circinans</name>
    <dbReference type="NCBI Taxonomy" id="147558"/>
    <lineage>
        <taxon>Eukaryota</taxon>
        <taxon>Fungi</taxon>
        <taxon>Dikarya</taxon>
        <taxon>Ascomycota</taxon>
        <taxon>Pezizomycotina</taxon>
        <taxon>Dothideomycetes</taxon>
        <taxon>Pleosporomycetidae</taxon>
        <taxon>Pleosporales</taxon>
        <taxon>Massarineae</taxon>
        <taxon>Massarinaceae</taxon>
        <taxon>Byssothecium</taxon>
    </lineage>
</organism>
<keyword evidence="1" id="KW-0539">Nucleus</keyword>
<dbReference type="EMBL" id="ML976986">
    <property type="protein sequence ID" value="KAF1958704.1"/>
    <property type="molecule type" value="Genomic_DNA"/>
</dbReference>
<dbReference type="Pfam" id="PF10232">
    <property type="entry name" value="Med8"/>
    <property type="match status" value="1"/>
</dbReference>
<dbReference type="InterPro" id="IPR019364">
    <property type="entry name" value="Mediatior_Med8_fun/met"/>
</dbReference>
<comment type="subcellular location">
    <subcellularLocation>
        <location evidence="1">Nucleus</location>
    </subcellularLocation>
</comment>
<name>A0A6A5U238_9PLEO</name>
<dbReference type="GO" id="GO:0016592">
    <property type="term" value="C:mediator complex"/>
    <property type="evidence" value="ECO:0007669"/>
    <property type="project" value="InterPro"/>
</dbReference>
<dbReference type="OrthoDB" id="5329317at2759"/>
<reference evidence="3" key="1">
    <citation type="journal article" date="2020" name="Stud. Mycol.">
        <title>101 Dothideomycetes genomes: a test case for predicting lifestyles and emergence of pathogens.</title>
        <authorList>
            <person name="Haridas S."/>
            <person name="Albert R."/>
            <person name="Binder M."/>
            <person name="Bloem J."/>
            <person name="Labutti K."/>
            <person name="Salamov A."/>
            <person name="Andreopoulos B."/>
            <person name="Baker S."/>
            <person name="Barry K."/>
            <person name="Bills G."/>
            <person name="Bluhm B."/>
            <person name="Cannon C."/>
            <person name="Castanera R."/>
            <person name="Culley D."/>
            <person name="Daum C."/>
            <person name="Ezra D."/>
            <person name="Gonzalez J."/>
            <person name="Henrissat B."/>
            <person name="Kuo A."/>
            <person name="Liang C."/>
            <person name="Lipzen A."/>
            <person name="Lutzoni F."/>
            <person name="Magnuson J."/>
            <person name="Mondo S."/>
            <person name="Nolan M."/>
            <person name="Ohm R."/>
            <person name="Pangilinan J."/>
            <person name="Park H.-J."/>
            <person name="Ramirez L."/>
            <person name="Alfaro M."/>
            <person name="Sun H."/>
            <person name="Tritt A."/>
            <person name="Yoshinaga Y."/>
            <person name="Zwiers L.-H."/>
            <person name="Turgeon B."/>
            <person name="Goodwin S."/>
            <person name="Spatafora J."/>
            <person name="Crous P."/>
            <person name="Grigoriev I."/>
        </authorList>
    </citation>
    <scope>NUCLEOTIDE SEQUENCE</scope>
    <source>
        <strain evidence="3">CBS 675.92</strain>
    </source>
</reference>
<dbReference type="AlphaFoldDB" id="A0A6A5U238"/>
<dbReference type="Gene3D" id="1.20.58.1710">
    <property type="match status" value="1"/>
</dbReference>
<proteinExistence type="inferred from homology"/>
<gene>
    <name evidence="1" type="primary">MED8</name>
    <name evidence="3" type="ORF">CC80DRAFT_490525</name>
</gene>
<comment type="subunit">
    <text evidence="1">Component of the Mediator complex.</text>
</comment>
<feature type="region of interest" description="Disordered" evidence="2">
    <location>
        <begin position="137"/>
        <end position="165"/>
    </location>
</feature>
<keyword evidence="1" id="KW-0805">Transcription regulation</keyword>
<keyword evidence="1" id="KW-0010">Activator</keyword>
<evidence type="ECO:0000313" key="3">
    <source>
        <dbReference type="EMBL" id="KAF1958704.1"/>
    </source>
</evidence>
<feature type="compositionally biased region" description="Basic and acidic residues" evidence="2">
    <location>
        <begin position="137"/>
        <end position="149"/>
    </location>
</feature>